<sequence length="90" mass="10212">MKSNNEFINVDNEINEINNSDVLIQEKNDNSLWGLFLKYYKQILLFLLIFAIVYAIEHINNYNANNGAPSPSIPGLSASNVIKKKIKGKK</sequence>
<keyword evidence="1" id="KW-1133">Transmembrane helix</keyword>
<evidence type="ECO:0000256" key="1">
    <source>
        <dbReference type="SAM" id="Phobius"/>
    </source>
</evidence>
<dbReference type="AlphaFoldDB" id="A0A6C0IGS9"/>
<organism evidence="2">
    <name type="scientific">viral metagenome</name>
    <dbReference type="NCBI Taxonomy" id="1070528"/>
    <lineage>
        <taxon>unclassified sequences</taxon>
        <taxon>metagenomes</taxon>
        <taxon>organismal metagenomes</taxon>
    </lineage>
</organism>
<name>A0A6C0IGS9_9ZZZZ</name>
<keyword evidence="1" id="KW-0472">Membrane</keyword>
<accession>A0A6C0IGS9</accession>
<feature type="transmembrane region" description="Helical" evidence="1">
    <location>
        <begin position="39"/>
        <end position="56"/>
    </location>
</feature>
<keyword evidence="1" id="KW-0812">Transmembrane</keyword>
<reference evidence="2" key="1">
    <citation type="journal article" date="2020" name="Nature">
        <title>Giant virus diversity and host interactions through global metagenomics.</title>
        <authorList>
            <person name="Schulz F."/>
            <person name="Roux S."/>
            <person name="Paez-Espino D."/>
            <person name="Jungbluth S."/>
            <person name="Walsh D.A."/>
            <person name="Denef V.J."/>
            <person name="McMahon K.D."/>
            <person name="Konstantinidis K.T."/>
            <person name="Eloe-Fadrosh E.A."/>
            <person name="Kyrpides N.C."/>
            <person name="Woyke T."/>
        </authorList>
    </citation>
    <scope>NUCLEOTIDE SEQUENCE</scope>
    <source>
        <strain evidence="2">GVMAG-M-3300023184-86</strain>
    </source>
</reference>
<proteinExistence type="predicted"/>
<dbReference type="EMBL" id="MN740167">
    <property type="protein sequence ID" value="QHT91666.1"/>
    <property type="molecule type" value="Genomic_DNA"/>
</dbReference>
<evidence type="ECO:0000313" key="2">
    <source>
        <dbReference type="EMBL" id="QHT91666.1"/>
    </source>
</evidence>
<protein>
    <submittedName>
        <fullName evidence="2">Uncharacterized protein</fullName>
    </submittedName>
</protein>